<dbReference type="OrthoDB" id="966005at2"/>
<evidence type="ECO:0000256" key="1">
    <source>
        <dbReference type="SAM" id="SignalP"/>
    </source>
</evidence>
<dbReference type="Proteomes" id="UP000011910">
    <property type="component" value="Unassembled WGS sequence"/>
</dbReference>
<dbReference type="RefSeq" id="WP_009196831.1">
    <property type="nucleotide sequence ID" value="NZ_AODQ01000117.1"/>
</dbReference>
<reference evidence="2 3" key="1">
    <citation type="journal article" date="2013" name="Genome Announc.">
        <title>Draft Genome Sequence of Cesiribacter andamanensis Strain AMV16T, Isolated from a Soil Sample from a Mud Volcano in the Andaman Islands, India.</title>
        <authorList>
            <person name="Shivaji S."/>
            <person name="Ara S."/>
            <person name="Begum Z."/>
            <person name="Srinivas T.N."/>
            <person name="Singh A."/>
            <person name="Kumar Pinnaka A."/>
        </authorList>
    </citation>
    <scope>NUCLEOTIDE SEQUENCE [LARGE SCALE GENOMIC DNA]</scope>
    <source>
        <strain evidence="2 3">AMV16</strain>
    </source>
</reference>
<dbReference type="AlphaFoldDB" id="M7NSF9"/>
<proteinExistence type="predicted"/>
<evidence type="ECO:0000313" key="3">
    <source>
        <dbReference type="Proteomes" id="UP000011910"/>
    </source>
</evidence>
<gene>
    <name evidence="2" type="ORF">ADICEAN_03448</name>
</gene>
<organism evidence="2 3">
    <name type="scientific">Cesiribacter andamanensis AMV16</name>
    <dbReference type="NCBI Taxonomy" id="1279009"/>
    <lineage>
        <taxon>Bacteria</taxon>
        <taxon>Pseudomonadati</taxon>
        <taxon>Bacteroidota</taxon>
        <taxon>Cytophagia</taxon>
        <taxon>Cytophagales</taxon>
        <taxon>Cesiribacteraceae</taxon>
        <taxon>Cesiribacter</taxon>
    </lineage>
</organism>
<dbReference type="EMBL" id="AODQ01000117">
    <property type="protein sequence ID" value="EMR01414.1"/>
    <property type="molecule type" value="Genomic_DNA"/>
</dbReference>
<keyword evidence="1" id="KW-0732">Signal</keyword>
<feature type="chain" id="PRO_5004082334" description="Outer membrane protein beta-barrel domain-containing protein" evidence="1">
    <location>
        <begin position="21"/>
        <end position="191"/>
    </location>
</feature>
<sequence length="191" mass="20911">MKTIQCLMLLGLFWCGALQAQVTSPENDSTRYSKYSLYGELGGPGFLSLNVDRLFHLRPLVATTARIGLGLYPYELGMFGGQTRFAAVLPVSHSFLFGNAVAAELGYGLTLGFYEDEDAFGGRGPLKWFHATAGLRYQKPARGFLFRIGYTPLIGSEGICVDTNCLEVERQLQLTHLFGISLGGRLKASTK</sequence>
<evidence type="ECO:0008006" key="4">
    <source>
        <dbReference type="Google" id="ProtNLM"/>
    </source>
</evidence>
<comment type="caution">
    <text evidence="2">The sequence shown here is derived from an EMBL/GenBank/DDBJ whole genome shotgun (WGS) entry which is preliminary data.</text>
</comment>
<accession>M7NSF9</accession>
<evidence type="ECO:0000313" key="2">
    <source>
        <dbReference type="EMBL" id="EMR01414.1"/>
    </source>
</evidence>
<keyword evidence="3" id="KW-1185">Reference proteome</keyword>
<feature type="signal peptide" evidence="1">
    <location>
        <begin position="1"/>
        <end position="20"/>
    </location>
</feature>
<protein>
    <recommendedName>
        <fullName evidence="4">Outer membrane protein beta-barrel domain-containing protein</fullName>
    </recommendedName>
</protein>
<name>M7NSF9_9BACT</name>